<protein>
    <submittedName>
        <fullName evidence="2">Uncharacterized protein</fullName>
    </submittedName>
</protein>
<evidence type="ECO:0000313" key="3">
    <source>
        <dbReference type="Proteomes" id="UP001152484"/>
    </source>
</evidence>
<evidence type="ECO:0000256" key="1">
    <source>
        <dbReference type="SAM" id="Phobius"/>
    </source>
</evidence>
<keyword evidence="1" id="KW-1133">Transmembrane helix</keyword>
<keyword evidence="3" id="KW-1185">Reference proteome</keyword>
<keyword evidence="1" id="KW-0472">Membrane</keyword>
<dbReference type="AlphaFoldDB" id="A0A9P0YZ05"/>
<gene>
    <name evidence="2" type="ORF">CEURO_LOCUS7312</name>
</gene>
<organism evidence="2 3">
    <name type="scientific">Cuscuta europaea</name>
    <name type="common">European dodder</name>
    <dbReference type="NCBI Taxonomy" id="41803"/>
    <lineage>
        <taxon>Eukaryota</taxon>
        <taxon>Viridiplantae</taxon>
        <taxon>Streptophyta</taxon>
        <taxon>Embryophyta</taxon>
        <taxon>Tracheophyta</taxon>
        <taxon>Spermatophyta</taxon>
        <taxon>Magnoliopsida</taxon>
        <taxon>eudicotyledons</taxon>
        <taxon>Gunneridae</taxon>
        <taxon>Pentapetalae</taxon>
        <taxon>asterids</taxon>
        <taxon>lamiids</taxon>
        <taxon>Solanales</taxon>
        <taxon>Convolvulaceae</taxon>
        <taxon>Cuscuteae</taxon>
        <taxon>Cuscuta</taxon>
        <taxon>Cuscuta subgen. Cuscuta</taxon>
    </lineage>
</organism>
<name>A0A9P0YZ05_CUSEU</name>
<accession>A0A9P0YZ05</accession>
<dbReference type="EMBL" id="CAMAPE010000011">
    <property type="protein sequence ID" value="CAH9079908.1"/>
    <property type="molecule type" value="Genomic_DNA"/>
</dbReference>
<feature type="transmembrane region" description="Helical" evidence="1">
    <location>
        <begin position="80"/>
        <end position="99"/>
    </location>
</feature>
<dbReference type="Proteomes" id="UP001152484">
    <property type="component" value="Unassembled WGS sequence"/>
</dbReference>
<comment type="caution">
    <text evidence="2">The sequence shown here is derived from an EMBL/GenBank/DDBJ whole genome shotgun (WGS) entry which is preliminary data.</text>
</comment>
<sequence length="124" mass="13475">MVGCFTCLSMICTDALRLAESRPRTKGQNERGLAVKDGGVVDRVDAEAKPNCNAKGLKSGVYDRRGPHDLDMPDRCRSKGMVTIALYYGVFAALFVLPLNSDLELREDGDKAASLLMGTDFGMQ</sequence>
<proteinExistence type="predicted"/>
<reference evidence="2" key="1">
    <citation type="submission" date="2022-07" db="EMBL/GenBank/DDBJ databases">
        <authorList>
            <person name="Macas J."/>
            <person name="Novak P."/>
            <person name="Neumann P."/>
        </authorList>
    </citation>
    <scope>NUCLEOTIDE SEQUENCE</scope>
</reference>
<evidence type="ECO:0000313" key="2">
    <source>
        <dbReference type="EMBL" id="CAH9079908.1"/>
    </source>
</evidence>
<keyword evidence="1" id="KW-0812">Transmembrane</keyword>